<evidence type="ECO:0000256" key="10">
    <source>
        <dbReference type="ARBA" id="ARBA00029409"/>
    </source>
</evidence>
<evidence type="ECO:0000256" key="12">
    <source>
        <dbReference type="ARBA" id="ARBA00033413"/>
    </source>
</evidence>
<reference evidence="14" key="1">
    <citation type="submission" date="2015-04" db="EMBL/GenBank/DDBJ databases">
        <authorList>
            <person name="Syromyatnikov M.Y."/>
            <person name="Popov V.N."/>
        </authorList>
    </citation>
    <scope>NUCLEOTIDE SEQUENCE</scope>
    <source>
        <strain evidence="14">MO-1</strain>
    </source>
</reference>
<evidence type="ECO:0000313" key="14">
    <source>
        <dbReference type="EMBL" id="CRH07682.1"/>
    </source>
</evidence>
<dbReference type="UniPathway" id="UPA00077">
    <property type="reaction ID" value="UER00155"/>
</dbReference>
<evidence type="ECO:0000256" key="4">
    <source>
        <dbReference type="ARBA" id="ARBA00016218"/>
    </source>
</evidence>
<comment type="similarity">
    <text evidence="2">Belongs to the HPPK family.</text>
</comment>
<dbReference type="GO" id="GO:0005524">
    <property type="term" value="F:ATP binding"/>
    <property type="evidence" value="ECO:0007669"/>
    <property type="project" value="UniProtKB-KW"/>
</dbReference>
<evidence type="ECO:0000256" key="5">
    <source>
        <dbReference type="ARBA" id="ARBA00022679"/>
    </source>
</evidence>
<dbReference type="Gene3D" id="3.30.70.560">
    <property type="entry name" value="7,8-Dihydro-6-hydroxymethylpterin-pyrophosphokinase HPPK"/>
    <property type="match status" value="1"/>
</dbReference>
<organism evidence="14">
    <name type="scientific">Magnetococcus massalia (strain MO-1)</name>
    <dbReference type="NCBI Taxonomy" id="451514"/>
    <lineage>
        <taxon>Bacteria</taxon>
        <taxon>Pseudomonadati</taxon>
        <taxon>Pseudomonadota</taxon>
        <taxon>Magnetococcia</taxon>
        <taxon>Magnetococcales</taxon>
        <taxon>Magnetococcaceae</taxon>
        <taxon>Magnetococcus</taxon>
    </lineage>
</organism>
<sequence length="171" mass="18926">MTTSSSAWIGLGANVGDPLKQCQDAVIALGRAPGVVSVSCSPWYRSEPLGPEQPWYINGAAVLQTTLEPQALLKLLHQLERQFGRDRSREERWGPRPLDLDLLLYADRVLDQEGLTIPHPGLALRRFVLTPLADIAPSQQHPVLGKTVDTLLHEVEDKSLVERLPLAAYNH</sequence>
<evidence type="ECO:0000256" key="6">
    <source>
        <dbReference type="ARBA" id="ARBA00022741"/>
    </source>
</evidence>
<keyword evidence="7 14" id="KW-0418">Kinase</keyword>
<proteinExistence type="inferred from homology"/>
<dbReference type="AlphaFoldDB" id="A0A1S7LL48"/>
<dbReference type="Pfam" id="PF01288">
    <property type="entry name" value="HPPK"/>
    <property type="match status" value="1"/>
</dbReference>
<evidence type="ECO:0000256" key="8">
    <source>
        <dbReference type="ARBA" id="ARBA00022840"/>
    </source>
</evidence>
<evidence type="ECO:0000256" key="2">
    <source>
        <dbReference type="ARBA" id="ARBA00005810"/>
    </source>
</evidence>
<keyword evidence="6" id="KW-0547">Nucleotide-binding</keyword>
<comment type="pathway">
    <text evidence="1">Cofactor biosynthesis; tetrahydrofolate biosynthesis; 2-amino-4-hydroxy-6-hydroxymethyl-7,8-dihydropteridine diphosphate from 7,8-dihydroneopterin triphosphate: step 4/4.</text>
</comment>
<evidence type="ECO:0000259" key="13">
    <source>
        <dbReference type="PROSITE" id="PS00794"/>
    </source>
</evidence>
<dbReference type="GO" id="GO:0046656">
    <property type="term" value="P:folic acid biosynthetic process"/>
    <property type="evidence" value="ECO:0007669"/>
    <property type="project" value="UniProtKB-KW"/>
</dbReference>
<accession>A0A1S7LL48</accession>
<dbReference type="PANTHER" id="PTHR43071">
    <property type="entry name" value="2-AMINO-4-HYDROXY-6-HYDROXYMETHYLDIHYDROPTERIDINE PYROPHOSPHOKINASE"/>
    <property type="match status" value="1"/>
</dbReference>
<dbReference type="NCBIfam" id="TIGR01498">
    <property type="entry name" value="folK"/>
    <property type="match status" value="1"/>
</dbReference>
<dbReference type="GO" id="GO:0046654">
    <property type="term" value="P:tetrahydrofolate biosynthetic process"/>
    <property type="evidence" value="ECO:0007669"/>
    <property type="project" value="UniProtKB-UniPathway"/>
</dbReference>
<dbReference type="CDD" id="cd00483">
    <property type="entry name" value="HPPK"/>
    <property type="match status" value="1"/>
</dbReference>
<dbReference type="PANTHER" id="PTHR43071:SF1">
    <property type="entry name" value="2-AMINO-4-HYDROXY-6-HYDROXYMETHYLDIHYDROPTERIDINE PYROPHOSPHOKINASE"/>
    <property type="match status" value="1"/>
</dbReference>
<dbReference type="EMBL" id="LO017727">
    <property type="protein sequence ID" value="CRH07682.1"/>
    <property type="molecule type" value="Genomic_DNA"/>
</dbReference>
<feature type="domain" description="7,8-dihydro-6-hydroxymethylpterin-pyrophosphokinase" evidence="13">
    <location>
        <begin position="92"/>
        <end position="103"/>
    </location>
</feature>
<name>A0A1S7LL48_MAGMO</name>
<keyword evidence="5 14" id="KW-0808">Transferase</keyword>
<keyword evidence="9" id="KW-0289">Folate biosynthesis</keyword>
<comment type="function">
    <text evidence="10">Catalyzes the transfer of pyrophosphate from adenosine triphosphate (ATP) to 6-hydroxymethyl-7,8-dihydropterin, an enzymatic step in folate biosynthesis pathway.</text>
</comment>
<protein>
    <recommendedName>
        <fullName evidence="4">2-amino-4-hydroxy-6-hydroxymethyldihydropteridine pyrophosphokinase</fullName>
        <ecNumber evidence="3">2.7.6.3</ecNumber>
    </recommendedName>
    <alternativeName>
        <fullName evidence="11">6-hydroxymethyl-7,8-dihydropterin pyrophosphokinase</fullName>
    </alternativeName>
    <alternativeName>
        <fullName evidence="12">7,8-dihydro-6-hydroxymethylpterin-pyrophosphokinase</fullName>
    </alternativeName>
</protein>
<dbReference type="PROSITE" id="PS00794">
    <property type="entry name" value="HPPK"/>
    <property type="match status" value="1"/>
</dbReference>
<evidence type="ECO:0000256" key="1">
    <source>
        <dbReference type="ARBA" id="ARBA00005051"/>
    </source>
</evidence>
<dbReference type="GO" id="GO:0003848">
    <property type="term" value="F:2-amino-4-hydroxy-6-hydroxymethyldihydropteridine diphosphokinase activity"/>
    <property type="evidence" value="ECO:0007669"/>
    <property type="project" value="UniProtKB-EC"/>
</dbReference>
<dbReference type="EC" id="2.7.6.3" evidence="3"/>
<dbReference type="InterPro" id="IPR035907">
    <property type="entry name" value="Hppk_sf"/>
</dbReference>
<evidence type="ECO:0000256" key="9">
    <source>
        <dbReference type="ARBA" id="ARBA00022909"/>
    </source>
</evidence>
<dbReference type="InterPro" id="IPR000550">
    <property type="entry name" value="Hppk"/>
</dbReference>
<evidence type="ECO:0000256" key="3">
    <source>
        <dbReference type="ARBA" id="ARBA00013253"/>
    </source>
</evidence>
<evidence type="ECO:0000256" key="11">
    <source>
        <dbReference type="ARBA" id="ARBA00029766"/>
    </source>
</evidence>
<evidence type="ECO:0000256" key="7">
    <source>
        <dbReference type="ARBA" id="ARBA00022777"/>
    </source>
</evidence>
<dbReference type="GO" id="GO:0016301">
    <property type="term" value="F:kinase activity"/>
    <property type="evidence" value="ECO:0007669"/>
    <property type="project" value="UniProtKB-KW"/>
</dbReference>
<keyword evidence="8" id="KW-0067">ATP-binding</keyword>
<dbReference type="SUPFAM" id="SSF55083">
    <property type="entry name" value="6-hydroxymethyl-7,8-dihydropterin pyrophosphokinase, HPPK"/>
    <property type="match status" value="1"/>
</dbReference>
<gene>
    <name evidence="14" type="primary">folK</name>
    <name evidence="14" type="ORF">MAGMO_3546</name>
</gene>